<evidence type="ECO:0000256" key="2">
    <source>
        <dbReference type="ARBA" id="ARBA00022679"/>
    </source>
</evidence>
<proteinExistence type="inferred from homology"/>
<comment type="similarity">
    <text evidence="1">Belongs to the trichothecene O-acetyltransferase family.</text>
</comment>
<dbReference type="GO" id="GO:0043386">
    <property type="term" value="P:mycotoxin biosynthetic process"/>
    <property type="evidence" value="ECO:0007669"/>
    <property type="project" value="InterPro"/>
</dbReference>
<dbReference type="GO" id="GO:0016407">
    <property type="term" value="F:acetyltransferase activity"/>
    <property type="evidence" value="ECO:0007669"/>
    <property type="project" value="InterPro"/>
</dbReference>
<gene>
    <name evidence="4" type="ORF">D6C83_09482</name>
</gene>
<dbReference type="Pfam" id="PF07428">
    <property type="entry name" value="Tri3"/>
    <property type="match status" value="1"/>
</dbReference>
<sequence length="108" mass="12061">MPLPVNGRRYLREEFAHCQYGSCQACAVVEFDNLEQFAVDFEDKVAVADALIRAMEVTRKSYDYWLSKPFLLPLGLAKDNFLSALLESSESQPDGKTVPIIASDGLND</sequence>
<dbReference type="EMBL" id="QZBU01006471">
    <property type="protein sequence ID" value="THZ84724.1"/>
    <property type="molecule type" value="Genomic_DNA"/>
</dbReference>
<evidence type="ECO:0000256" key="3">
    <source>
        <dbReference type="SAM" id="MobiDB-lite"/>
    </source>
</evidence>
<keyword evidence="2" id="KW-0808">Transferase</keyword>
<evidence type="ECO:0000256" key="1">
    <source>
        <dbReference type="ARBA" id="ARBA00006439"/>
    </source>
</evidence>
<name>A0A4S9Y1P7_AURPU</name>
<evidence type="ECO:0000313" key="5">
    <source>
        <dbReference type="Proteomes" id="UP000304947"/>
    </source>
</evidence>
<dbReference type="InterPro" id="IPR009992">
    <property type="entry name" value="Tri3/Sat12/Sat16/Mac1"/>
</dbReference>
<accession>A0A4S9Y1P7</accession>
<comment type="caution">
    <text evidence="4">The sequence shown here is derived from an EMBL/GenBank/DDBJ whole genome shotgun (WGS) entry which is preliminary data.</text>
</comment>
<organism evidence="4 5">
    <name type="scientific">Aureobasidium pullulans</name>
    <name type="common">Black yeast</name>
    <name type="synonym">Pullularia pullulans</name>
    <dbReference type="NCBI Taxonomy" id="5580"/>
    <lineage>
        <taxon>Eukaryota</taxon>
        <taxon>Fungi</taxon>
        <taxon>Dikarya</taxon>
        <taxon>Ascomycota</taxon>
        <taxon>Pezizomycotina</taxon>
        <taxon>Dothideomycetes</taxon>
        <taxon>Dothideomycetidae</taxon>
        <taxon>Dothideales</taxon>
        <taxon>Saccotheciaceae</taxon>
        <taxon>Aureobasidium</taxon>
    </lineage>
</organism>
<dbReference type="Proteomes" id="UP000304947">
    <property type="component" value="Unassembled WGS sequence"/>
</dbReference>
<protein>
    <submittedName>
        <fullName evidence="4">Uncharacterized protein</fullName>
    </submittedName>
</protein>
<reference evidence="4 5" key="1">
    <citation type="submission" date="2018-10" db="EMBL/GenBank/DDBJ databases">
        <title>Fifty Aureobasidium pullulans genomes reveal a recombining polyextremotolerant generalist.</title>
        <authorList>
            <person name="Gostincar C."/>
            <person name="Turk M."/>
            <person name="Zajc J."/>
            <person name="Gunde-Cimerman N."/>
        </authorList>
    </citation>
    <scope>NUCLEOTIDE SEQUENCE [LARGE SCALE GENOMIC DNA]</scope>
    <source>
        <strain evidence="4 5">EXF-3380</strain>
    </source>
</reference>
<feature type="region of interest" description="Disordered" evidence="3">
    <location>
        <begin position="89"/>
        <end position="108"/>
    </location>
</feature>
<evidence type="ECO:0000313" key="4">
    <source>
        <dbReference type="EMBL" id="THZ84724.1"/>
    </source>
</evidence>
<dbReference type="AlphaFoldDB" id="A0A4S9Y1P7"/>
<dbReference type="Gene3D" id="3.30.559.30">
    <property type="entry name" value="Nonribosomal peptide synthetase, condensation domain"/>
    <property type="match status" value="1"/>
</dbReference>
<feature type="non-terminal residue" evidence="4">
    <location>
        <position position="108"/>
    </location>
</feature>